<dbReference type="KEGG" id="fme:FOMMEDRAFT_163050"/>
<dbReference type="EMBL" id="JH718226">
    <property type="protein sequence ID" value="EJC97511.1"/>
    <property type="molecule type" value="Genomic_DNA"/>
</dbReference>
<feature type="region of interest" description="Disordered" evidence="1">
    <location>
        <begin position="284"/>
        <end position="306"/>
    </location>
</feature>
<sequence>MLRNAAERFWNALSHIDMDQRWIRWRFALIGWVEDQASVTAKRNEQVRIEFTGNGQQDYPLNIDYNVAAEPRQTIPGGYPSPDIDTNMPGSKSSSLVGWRQPDEPIPGDKSSSTQGWRHPDELVHTNNVELRHVTVPAHIVSQMRTVEQKPVSTHTTGLAEIANNGTESGNAQAIVLEDSDSLVQDEQAIGFEDSSNRVQKVEFEDSTHRVQAIELEDSLYRFQATEFEDSLDRGQAIWFEDSPSRYRELTASIEEFASQYKNYRVHIVSISESVDKYPVSALTSERKHIDNSDAAKKQPGLEGQE</sequence>
<feature type="compositionally biased region" description="Basic and acidic residues" evidence="1">
    <location>
        <begin position="285"/>
        <end position="297"/>
    </location>
</feature>
<dbReference type="Proteomes" id="UP000053630">
    <property type="component" value="Unassembled WGS sequence"/>
</dbReference>
<evidence type="ECO:0000313" key="2">
    <source>
        <dbReference type="EMBL" id="EJC97511.1"/>
    </source>
</evidence>
<proteinExistence type="predicted"/>
<evidence type="ECO:0000256" key="1">
    <source>
        <dbReference type="SAM" id="MobiDB-lite"/>
    </source>
</evidence>
<dbReference type="GeneID" id="18675959"/>
<gene>
    <name evidence="2" type="ORF">FOMMEDRAFT_163050</name>
</gene>
<keyword evidence="3" id="KW-1185">Reference proteome</keyword>
<protein>
    <submittedName>
        <fullName evidence="2">Uncharacterized protein</fullName>
    </submittedName>
</protein>
<accession>R7SFK7</accession>
<dbReference type="AlphaFoldDB" id="R7SFK7"/>
<name>R7SFK7_FOMME</name>
<evidence type="ECO:0000313" key="3">
    <source>
        <dbReference type="Proteomes" id="UP000053630"/>
    </source>
</evidence>
<feature type="region of interest" description="Disordered" evidence="1">
    <location>
        <begin position="75"/>
        <end position="120"/>
    </location>
</feature>
<reference evidence="3" key="1">
    <citation type="journal article" date="2012" name="Science">
        <title>The Paleozoic origin of enzymatic lignin decomposition reconstructed from 31 fungal genomes.</title>
        <authorList>
            <person name="Floudas D."/>
            <person name="Binder M."/>
            <person name="Riley R."/>
            <person name="Barry K."/>
            <person name="Blanchette R.A."/>
            <person name="Henrissat B."/>
            <person name="Martinez A.T."/>
            <person name="Otillar R."/>
            <person name="Spatafora J.W."/>
            <person name="Yadav J.S."/>
            <person name="Aerts A."/>
            <person name="Benoit I."/>
            <person name="Boyd A."/>
            <person name="Carlson A."/>
            <person name="Copeland A."/>
            <person name="Coutinho P.M."/>
            <person name="de Vries R.P."/>
            <person name="Ferreira P."/>
            <person name="Findley K."/>
            <person name="Foster B."/>
            <person name="Gaskell J."/>
            <person name="Glotzer D."/>
            <person name="Gorecki P."/>
            <person name="Heitman J."/>
            <person name="Hesse C."/>
            <person name="Hori C."/>
            <person name="Igarashi K."/>
            <person name="Jurgens J.A."/>
            <person name="Kallen N."/>
            <person name="Kersten P."/>
            <person name="Kohler A."/>
            <person name="Kuees U."/>
            <person name="Kumar T.K.A."/>
            <person name="Kuo A."/>
            <person name="LaButti K."/>
            <person name="Larrondo L.F."/>
            <person name="Lindquist E."/>
            <person name="Ling A."/>
            <person name="Lombard V."/>
            <person name="Lucas S."/>
            <person name="Lundell T."/>
            <person name="Martin R."/>
            <person name="McLaughlin D.J."/>
            <person name="Morgenstern I."/>
            <person name="Morin E."/>
            <person name="Murat C."/>
            <person name="Nagy L.G."/>
            <person name="Nolan M."/>
            <person name="Ohm R.A."/>
            <person name="Patyshakuliyeva A."/>
            <person name="Rokas A."/>
            <person name="Ruiz-Duenas F.J."/>
            <person name="Sabat G."/>
            <person name="Salamov A."/>
            <person name="Samejima M."/>
            <person name="Schmutz J."/>
            <person name="Slot J.C."/>
            <person name="St John F."/>
            <person name="Stenlid J."/>
            <person name="Sun H."/>
            <person name="Sun S."/>
            <person name="Syed K."/>
            <person name="Tsang A."/>
            <person name="Wiebenga A."/>
            <person name="Young D."/>
            <person name="Pisabarro A."/>
            <person name="Eastwood D.C."/>
            <person name="Martin F."/>
            <person name="Cullen D."/>
            <person name="Grigoriev I.V."/>
            <person name="Hibbett D.S."/>
        </authorList>
    </citation>
    <scope>NUCLEOTIDE SEQUENCE [LARGE SCALE GENOMIC DNA]</scope>
    <source>
        <strain evidence="3">MF3/22</strain>
    </source>
</reference>
<dbReference type="RefSeq" id="XP_007272226.1">
    <property type="nucleotide sequence ID" value="XM_007272164.1"/>
</dbReference>
<organism evidence="2 3">
    <name type="scientific">Fomitiporia mediterranea (strain MF3/22)</name>
    <name type="common">Grapevine white-rot fungus</name>
    <dbReference type="NCBI Taxonomy" id="694068"/>
    <lineage>
        <taxon>Eukaryota</taxon>
        <taxon>Fungi</taxon>
        <taxon>Dikarya</taxon>
        <taxon>Basidiomycota</taxon>
        <taxon>Agaricomycotina</taxon>
        <taxon>Agaricomycetes</taxon>
        <taxon>Hymenochaetales</taxon>
        <taxon>Hymenochaetaceae</taxon>
        <taxon>Fomitiporia</taxon>
    </lineage>
</organism>